<feature type="compositionally biased region" description="Low complexity" evidence="1">
    <location>
        <begin position="297"/>
        <end position="311"/>
    </location>
</feature>
<feature type="compositionally biased region" description="Gly residues" evidence="1">
    <location>
        <begin position="271"/>
        <end position="284"/>
    </location>
</feature>
<feature type="region of interest" description="Disordered" evidence="1">
    <location>
        <begin position="255"/>
        <end position="285"/>
    </location>
</feature>
<feature type="region of interest" description="Disordered" evidence="1">
    <location>
        <begin position="297"/>
        <end position="420"/>
    </location>
</feature>
<dbReference type="AlphaFoldDB" id="A0A2P6VIR2"/>
<gene>
    <name evidence="2" type="ORF">C2E20_2508</name>
</gene>
<protein>
    <submittedName>
        <fullName evidence="2">Uncharacterized protein</fullName>
    </submittedName>
</protein>
<comment type="caution">
    <text evidence="2">The sequence shown here is derived from an EMBL/GenBank/DDBJ whole genome shotgun (WGS) entry which is preliminary data.</text>
</comment>
<proteinExistence type="predicted"/>
<evidence type="ECO:0000256" key="1">
    <source>
        <dbReference type="SAM" id="MobiDB-lite"/>
    </source>
</evidence>
<evidence type="ECO:0000313" key="3">
    <source>
        <dbReference type="Proteomes" id="UP000239649"/>
    </source>
</evidence>
<reference evidence="2 3" key="1">
    <citation type="journal article" date="2018" name="Plant J.">
        <title>Genome sequences of Chlorella sorokiniana UTEX 1602 and Micractinium conductrix SAG 241.80: implications to maltose excretion by a green alga.</title>
        <authorList>
            <person name="Arriola M.B."/>
            <person name="Velmurugan N."/>
            <person name="Zhang Y."/>
            <person name="Plunkett M.H."/>
            <person name="Hondzo H."/>
            <person name="Barney B.M."/>
        </authorList>
    </citation>
    <scope>NUCLEOTIDE SEQUENCE [LARGE SCALE GENOMIC DNA]</scope>
    <source>
        <strain evidence="2 3">SAG 241.80</strain>
    </source>
</reference>
<feature type="compositionally biased region" description="Low complexity" evidence="1">
    <location>
        <begin position="402"/>
        <end position="420"/>
    </location>
</feature>
<accession>A0A2P6VIR2</accession>
<sequence>MAAMQEGEDGPMCELIDVEAKEEDGVCPQGCYYDGGKFCYHGCAASFNTNDRTLFDEAVRVRYVNSTKNDEHCMPLCPEGSYKVDSSYEFGVQCVVCPAGFVGVVGLGCLRKCAAPFTVESGVGAVEPPHRLAARHGSAPQDRHLSNMAKKKAEWTCKPGAVNLVIPYDWEDPKDRGQDPYTGECFRCPSGYKATRTRNWAICTQRSCPAAYPARCGGYCYKPAVLDFLSRLNGKECSSLLGLFHGSLPDCAPPPGTRRAALKPVRASGPKPGGTPGAAGGAAAGGASVAGIAGATPQTTTTRCATPRAQTSTAKWQTSRQLRRRIERARTENGLPQQRHSRQREMEDQECPAGSRAYYWENKDDPEEPGDSGFFKCADATLDPYPNDWAAPTAPQRPAPPGGASAAPTASTPRFPASPS</sequence>
<organism evidence="2 3">
    <name type="scientific">Micractinium conductrix</name>
    <dbReference type="NCBI Taxonomy" id="554055"/>
    <lineage>
        <taxon>Eukaryota</taxon>
        <taxon>Viridiplantae</taxon>
        <taxon>Chlorophyta</taxon>
        <taxon>core chlorophytes</taxon>
        <taxon>Trebouxiophyceae</taxon>
        <taxon>Chlorellales</taxon>
        <taxon>Chlorellaceae</taxon>
        <taxon>Chlorella clade</taxon>
        <taxon>Micractinium</taxon>
    </lineage>
</organism>
<name>A0A2P6VIR2_9CHLO</name>
<dbReference type="Proteomes" id="UP000239649">
    <property type="component" value="Unassembled WGS sequence"/>
</dbReference>
<dbReference type="OrthoDB" id="10666400at2759"/>
<dbReference type="EMBL" id="LHPF02000005">
    <property type="protein sequence ID" value="PSC73993.1"/>
    <property type="molecule type" value="Genomic_DNA"/>
</dbReference>
<keyword evidence="3" id="KW-1185">Reference proteome</keyword>
<evidence type="ECO:0000313" key="2">
    <source>
        <dbReference type="EMBL" id="PSC73993.1"/>
    </source>
</evidence>